<dbReference type="InterPro" id="IPR019826">
    <property type="entry name" value="Carboxylesterase_B_AS"/>
</dbReference>
<evidence type="ECO:0000313" key="5">
    <source>
        <dbReference type="EMBL" id="EMF08424.1"/>
    </source>
</evidence>
<dbReference type="GeneID" id="27905439"/>
<dbReference type="EC" id="3.1.1.-" evidence="3"/>
<comment type="similarity">
    <text evidence="1 3">Belongs to the type-B carboxylesterase/lipase family.</text>
</comment>
<protein>
    <recommendedName>
        <fullName evidence="3">Carboxylic ester hydrolase</fullName>
        <ecNumber evidence="3">3.1.1.-</ecNumber>
    </recommendedName>
</protein>
<dbReference type="STRING" id="692275.M3ASF7"/>
<dbReference type="PANTHER" id="PTHR11559">
    <property type="entry name" value="CARBOXYLESTERASE"/>
    <property type="match status" value="1"/>
</dbReference>
<dbReference type="InterPro" id="IPR029058">
    <property type="entry name" value="AB_hydrolase_fold"/>
</dbReference>
<dbReference type="OMA" id="DQDFDMC"/>
<evidence type="ECO:0000256" key="1">
    <source>
        <dbReference type="ARBA" id="ARBA00005964"/>
    </source>
</evidence>
<dbReference type="PROSITE" id="PS00122">
    <property type="entry name" value="CARBOXYLESTERASE_B_1"/>
    <property type="match status" value="1"/>
</dbReference>
<dbReference type="GO" id="GO:0016787">
    <property type="term" value="F:hydrolase activity"/>
    <property type="evidence" value="ECO:0007669"/>
    <property type="project" value="UniProtKB-KW"/>
</dbReference>
<feature type="domain" description="Carboxylesterase type B" evidence="4">
    <location>
        <begin position="3"/>
        <end position="511"/>
    </location>
</feature>
<organism evidence="5 6">
    <name type="scientific">Sphaerulina musiva (strain SO2202)</name>
    <name type="common">Poplar stem canker fungus</name>
    <name type="synonym">Septoria musiva</name>
    <dbReference type="NCBI Taxonomy" id="692275"/>
    <lineage>
        <taxon>Eukaryota</taxon>
        <taxon>Fungi</taxon>
        <taxon>Dikarya</taxon>
        <taxon>Ascomycota</taxon>
        <taxon>Pezizomycotina</taxon>
        <taxon>Dothideomycetes</taxon>
        <taxon>Dothideomycetidae</taxon>
        <taxon>Mycosphaerellales</taxon>
        <taxon>Mycosphaerellaceae</taxon>
        <taxon>Sphaerulina</taxon>
    </lineage>
</organism>
<accession>M3ASF7</accession>
<gene>
    <name evidence="5" type="ORF">SEPMUDRAFT_17910</name>
</gene>
<dbReference type="EMBL" id="KB456271">
    <property type="protein sequence ID" value="EMF08424.1"/>
    <property type="molecule type" value="Genomic_DNA"/>
</dbReference>
<feature type="non-terminal residue" evidence="5">
    <location>
        <position position="1"/>
    </location>
</feature>
<evidence type="ECO:0000259" key="4">
    <source>
        <dbReference type="Pfam" id="PF00135"/>
    </source>
</evidence>
<proteinExistence type="inferred from homology"/>
<reference evidence="5 6" key="1">
    <citation type="journal article" date="2012" name="PLoS Pathog.">
        <title>Diverse lifestyles and strategies of plant pathogenesis encoded in the genomes of eighteen Dothideomycetes fungi.</title>
        <authorList>
            <person name="Ohm R.A."/>
            <person name="Feau N."/>
            <person name="Henrissat B."/>
            <person name="Schoch C.L."/>
            <person name="Horwitz B.A."/>
            <person name="Barry K.W."/>
            <person name="Condon B.J."/>
            <person name="Copeland A.C."/>
            <person name="Dhillon B."/>
            <person name="Glaser F."/>
            <person name="Hesse C.N."/>
            <person name="Kosti I."/>
            <person name="LaButti K."/>
            <person name="Lindquist E.A."/>
            <person name="Lucas S."/>
            <person name="Salamov A.A."/>
            <person name="Bradshaw R.E."/>
            <person name="Ciuffetti L."/>
            <person name="Hamelin R.C."/>
            <person name="Kema G.H.J."/>
            <person name="Lawrence C."/>
            <person name="Scott J.A."/>
            <person name="Spatafora J.W."/>
            <person name="Turgeon B.G."/>
            <person name="de Wit P.J.G.M."/>
            <person name="Zhong S."/>
            <person name="Goodwin S.B."/>
            <person name="Grigoriev I.V."/>
        </authorList>
    </citation>
    <scope>NUCLEOTIDE SEQUENCE [LARGE SCALE GENOMIC DNA]</scope>
    <source>
        <strain evidence="5 6">SO2202</strain>
    </source>
</reference>
<keyword evidence="2 3" id="KW-0378">Hydrolase</keyword>
<evidence type="ECO:0000256" key="2">
    <source>
        <dbReference type="ARBA" id="ARBA00022801"/>
    </source>
</evidence>
<dbReference type="SUPFAM" id="SSF53474">
    <property type="entry name" value="alpha/beta-Hydrolases"/>
    <property type="match status" value="1"/>
</dbReference>
<dbReference type="HOGENOM" id="CLU_006586_10_5_1"/>
<dbReference type="Pfam" id="PF00135">
    <property type="entry name" value="COesterase"/>
    <property type="match status" value="1"/>
</dbReference>
<dbReference type="Gene3D" id="3.40.50.1820">
    <property type="entry name" value="alpha/beta hydrolase"/>
    <property type="match status" value="1"/>
</dbReference>
<dbReference type="ESTHER" id="sphms-m3asf7">
    <property type="family name" value="Fungal_carboxylesterase_lipase"/>
</dbReference>
<dbReference type="OrthoDB" id="408631at2759"/>
<sequence>LANLTYGNFLGSYSPEYNITYWQKIPYAAPPVGPLRFRAPQPPLPENSNGSTTIYNSTQPYDLCPQRTVNGSEDCLYLGLYSRPWTPSSCSSSSTPLRPVVVTFHGGAFIQGGGSFTLPPSAFPILNVSSSSSSEEEGAVGGKEYSPDIIFIYPIYRLNAFGFLPGKEISEDPESDLNVGLLDQRAVLQWVRDYIEVFGGDKEQVTVWGQSAGGGSVIAQVLGNGASTRREKLFQRALAGSPFWPKTYHYDAPEAQELYDRFAELAGCGKNGNASTTTTTTTSLQCLKQAPVQTLREASLAVSASHTYNTSSYSWAPVIDKKFLLQPLSSASSSSSSPNLQLNINSAWSMYNLHEGENFLPQGLSNSTGDSYGFNSSLASFNQWLQGYLPGLTEIERTKVKEELYPEVGMAEELVGGYNTSYTRAGLIYRDTVLTCPGLWMVEASGGGGGGGGGQGAYLGEYTIDPAKHGSDTGYWNRVNDLQQTDRLIYEGYAGAFASFFQTGDPNAYKLTGEDQAGVPDLRETGMQFVIRNSSLVTGGTDLLRSRCDFWRSVGERIPI</sequence>
<keyword evidence="6" id="KW-1185">Reference proteome</keyword>
<dbReference type="InterPro" id="IPR050309">
    <property type="entry name" value="Type-B_Carboxylest/Lipase"/>
</dbReference>
<name>M3ASF7_SPHMS</name>
<dbReference type="eggNOG" id="KOG4389">
    <property type="taxonomic scope" value="Eukaryota"/>
</dbReference>
<dbReference type="Proteomes" id="UP000016931">
    <property type="component" value="Unassembled WGS sequence"/>
</dbReference>
<dbReference type="RefSeq" id="XP_016756545.1">
    <property type="nucleotide sequence ID" value="XM_016908302.2"/>
</dbReference>
<evidence type="ECO:0000313" key="6">
    <source>
        <dbReference type="Proteomes" id="UP000016931"/>
    </source>
</evidence>
<evidence type="ECO:0000256" key="3">
    <source>
        <dbReference type="RuleBase" id="RU361235"/>
    </source>
</evidence>
<feature type="non-terminal residue" evidence="5">
    <location>
        <position position="560"/>
    </location>
</feature>
<dbReference type="InterPro" id="IPR002018">
    <property type="entry name" value="CarbesteraseB"/>
</dbReference>
<dbReference type="AlphaFoldDB" id="M3ASF7"/>